<dbReference type="Pfam" id="PF12796">
    <property type="entry name" value="Ank_2"/>
    <property type="match status" value="6"/>
</dbReference>
<feature type="region of interest" description="Disordered" evidence="4">
    <location>
        <begin position="1"/>
        <end position="44"/>
    </location>
</feature>
<evidence type="ECO:0000259" key="5">
    <source>
        <dbReference type="Pfam" id="PF24883"/>
    </source>
</evidence>
<dbReference type="Proteomes" id="UP000078576">
    <property type="component" value="Unassembled WGS sequence"/>
</dbReference>
<dbReference type="InterPro" id="IPR056884">
    <property type="entry name" value="NPHP3-like_N"/>
</dbReference>
<dbReference type="SUPFAM" id="SSF48403">
    <property type="entry name" value="Ankyrin repeat"/>
    <property type="match status" value="3"/>
</dbReference>
<dbReference type="PRINTS" id="PR01415">
    <property type="entry name" value="ANKYRIN"/>
</dbReference>
<feature type="repeat" description="ANK" evidence="3">
    <location>
        <begin position="1123"/>
        <end position="1158"/>
    </location>
</feature>
<proteinExistence type="predicted"/>
<dbReference type="InterPro" id="IPR036770">
    <property type="entry name" value="Ankyrin_rpt-contain_sf"/>
</dbReference>
<keyword evidence="1" id="KW-0677">Repeat</keyword>
<sequence length="1674" mass="185983">MSSSDSSSSGSKSAVPSALPEPAGEASVNEFQDAEPISLSPPSHKSGELMIKWTSAEEVDETKLDIVVVPGLCRNEVELTEEEPRAWAQEYLKFFGKGSNILLYQYDPGAVLAGSQTLAVIRSHSVKLLNGIIERTGDEIPKRNIMFVADDIGGLIVKDIFCRCLNRSVDRHDMEENMAELIFAKMQFTTTRPSLSVIPGLVSAVLEINGFFIMAKIYLRAHLISIFSDTQEQSPFHRFSGTFGLPYEDKIAETTGDSLGSKEEILLFKRLQDLKASGTWPQAKDVEYMESGYEQTLLSFASNVHPLRNPERANYCLTEFDAYNKWYNATDPQILYVYGGTDIEETSEQLFYQLDKLAQDIPRSRGIPLYFSFGHGSHRNTVKDMMSTFLAQIICHQPSEMGTAADIMFVQLNEEHGWTDLDLVQWFEYVYFRTPCRECYLVIHDFDSCPENSRKTFLDWLSRCVVSRVLPLKVAITSTKPGALSRELDQWPSIDLDAPNSSGTRIEAWREELDNKRLLRQRPDLLTLNDKFENELIALSDIDHLTRSIILDQAKWRSEWPTNSIWDILGLQLSQDYGDALLEIVLDVILRKLPEIFQVKSMLVWLLYSARPLMIWEFFTVMSLECTPEMVQNFTQTCDTWLSGVVEVRNNEVRLRHPRIRDALTRSHPTKEFLWNEVKAAKAGFELTQTCLDFLSIPDIQRVMDVMIDTKRPDKFFPSSTPGLTTFISYAISYWPHHYNSMPEELKKTFPLDQYRESAMMVAWAKAYWLLDNPITRPTEPWGSAHPLLIALGVPTVPFGQLSDHDIESSLSEAARRGRYDTARNLLRQCPSSQSILIEALVAGMSSGNPDIVLHILDRVSEGIEGKHNTVSWPPCLIYRAAWLGLNTVVKRLLEAGCSPDPGGPMTDKPRSSPLHQAVRFAHVDAIKVLLDSKAGTNILTVFDRTILHTAVYLGLSEVPKLLVEQGKVDMHRVDQSNETALHIATIYGATEAMKYLLQMGADPHSGKDWNTPDNSSPGWLPLSDAAALGFSECVKVLLDGGADPNHPGPQGLNTPLAYAAVNNYPEICRTLLERGADPNHTLLKPPILIKIVVSNRIRSSNKVELLELMAQFGAKVDAVGDQGETALFHAADQDVDEDVDLVKCLLQLGASVDVSDGDGISPLHVASHVGSEVLLKLLLTKDHDLEWRTQRGETPLFWALENADMCKLLLEIGARPDATDNSGFTPLMVATLNDHIDTVRVLLEYNARVDLSVGEDKERFAGYSPVHLASAAGNTETLKLLADSGAPLGHPNKRGACPIHLIETVDTGRVLLQYRKRFDINHQDSLGETALHYCIYAEKNDFAKLLIDSGIDINIQDNTGCTPLHIAARLDCQIIARLLLAEDDIDVNKASPSDGSPLHRAAIQGNLDMAKLLVDAGADVNHTVRRFHGTPLQCACLASPSEHGKELVEYLIENGADVTAQGSLFGSAVSAAAAISTPEVLKLLLDRGASTNSPDAMGRMPIHLSAKRSYENYKVILRAGGNANVKDKLGRNVLHWAAQNGQPKVVEDIISELGTGIIEEQDIDGWTPLLWSARGRGHGYMQDDEDFSKDQADVVRILLRNGADRTVCGTVGDQSWSLRRIAIYGDADENCMRLFEHGLGDMDDDSGSSEDKIGDAFAVAHEKDAWCEGCCWI</sequence>
<feature type="domain" description="Nephrocystin 3-like N-terminal" evidence="5">
    <location>
        <begin position="366"/>
        <end position="478"/>
    </location>
</feature>
<dbReference type="PANTHER" id="PTHR24126:SF14">
    <property type="entry name" value="ANK_REP_REGION DOMAIN-CONTAINING PROTEIN"/>
    <property type="match status" value="1"/>
</dbReference>
<feature type="repeat" description="ANK" evidence="3">
    <location>
        <begin position="1428"/>
        <end position="1464"/>
    </location>
</feature>
<dbReference type="Gene3D" id="1.25.40.20">
    <property type="entry name" value="Ankyrin repeat-containing domain"/>
    <property type="match status" value="5"/>
</dbReference>
<feature type="repeat" description="ANK" evidence="3">
    <location>
        <begin position="1159"/>
        <end position="1191"/>
    </location>
</feature>
<evidence type="ECO:0000256" key="3">
    <source>
        <dbReference type="PROSITE-ProRule" id="PRU00023"/>
    </source>
</evidence>
<evidence type="ECO:0000256" key="4">
    <source>
        <dbReference type="SAM" id="MobiDB-lite"/>
    </source>
</evidence>
<feature type="repeat" description="ANK" evidence="3">
    <location>
        <begin position="1394"/>
        <end position="1426"/>
    </location>
</feature>
<feature type="repeat" description="ANK" evidence="3">
    <location>
        <begin position="1223"/>
        <end position="1255"/>
    </location>
</feature>
<name>A0A194URA7_CYTMA</name>
<feature type="repeat" description="ANK" evidence="3">
    <location>
        <begin position="1327"/>
        <end position="1359"/>
    </location>
</feature>
<dbReference type="Pfam" id="PF24883">
    <property type="entry name" value="NPHP3_N"/>
    <property type="match status" value="1"/>
</dbReference>
<dbReference type="PANTHER" id="PTHR24126">
    <property type="entry name" value="ANKYRIN REPEAT, PH AND SEC7 DOMAIN CONTAINING PROTEIN SECG-RELATED"/>
    <property type="match status" value="1"/>
</dbReference>
<feature type="repeat" description="ANK" evidence="3">
    <location>
        <begin position="910"/>
        <end position="942"/>
    </location>
</feature>
<protein>
    <submittedName>
        <fullName evidence="6">Ankyrin-1</fullName>
    </submittedName>
</protein>
<dbReference type="PROSITE" id="PS50297">
    <property type="entry name" value="ANK_REP_REGION"/>
    <property type="match status" value="7"/>
</dbReference>
<evidence type="ECO:0000313" key="6">
    <source>
        <dbReference type="EMBL" id="KUI54183.1"/>
    </source>
</evidence>
<feature type="repeat" description="ANK" evidence="3">
    <location>
        <begin position="1052"/>
        <end position="1080"/>
    </location>
</feature>
<dbReference type="SMART" id="SM00248">
    <property type="entry name" value="ANK"/>
    <property type="match status" value="19"/>
</dbReference>
<keyword evidence="2 3" id="KW-0040">ANK repeat</keyword>
<evidence type="ECO:0000313" key="7">
    <source>
        <dbReference type="Proteomes" id="UP000078576"/>
    </source>
</evidence>
<evidence type="ECO:0000256" key="2">
    <source>
        <dbReference type="ARBA" id="ARBA00023043"/>
    </source>
</evidence>
<dbReference type="STRING" id="694573.A0A194URA7"/>
<gene>
    <name evidence="6" type="ORF">VP1G_01596</name>
</gene>
<evidence type="ECO:0000256" key="1">
    <source>
        <dbReference type="ARBA" id="ARBA00022737"/>
    </source>
</evidence>
<dbReference type="OrthoDB" id="5243355at2759"/>
<organism evidence="6 7">
    <name type="scientific">Cytospora mali</name>
    <name type="common">Apple Valsa canker fungus</name>
    <name type="synonym">Valsa mali</name>
    <dbReference type="NCBI Taxonomy" id="578113"/>
    <lineage>
        <taxon>Eukaryota</taxon>
        <taxon>Fungi</taxon>
        <taxon>Dikarya</taxon>
        <taxon>Ascomycota</taxon>
        <taxon>Pezizomycotina</taxon>
        <taxon>Sordariomycetes</taxon>
        <taxon>Sordariomycetidae</taxon>
        <taxon>Diaporthales</taxon>
        <taxon>Cytosporaceae</taxon>
        <taxon>Cytospora</taxon>
    </lineage>
</organism>
<feature type="compositionally biased region" description="Low complexity" evidence="4">
    <location>
        <begin position="1"/>
        <end position="17"/>
    </location>
</feature>
<dbReference type="PROSITE" id="PS50088">
    <property type="entry name" value="ANK_REPEAT"/>
    <property type="match status" value="10"/>
</dbReference>
<feature type="repeat" description="ANK" evidence="3">
    <location>
        <begin position="977"/>
        <end position="1009"/>
    </location>
</feature>
<dbReference type="EMBL" id="KN714672">
    <property type="protein sequence ID" value="KUI54183.1"/>
    <property type="molecule type" value="Genomic_DNA"/>
</dbReference>
<dbReference type="InterPro" id="IPR002110">
    <property type="entry name" value="Ankyrin_rpt"/>
</dbReference>
<accession>A0A194URA7</accession>
<feature type="repeat" description="ANK" evidence="3">
    <location>
        <begin position="1262"/>
        <end position="1294"/>
    </location>
</feature>
<reference evidence="7" key="1">
    <citation type="submission" date="2014-12" db="EMBL/GenBank/DDBJ databases">
        <title>Genome Sequence of Valsa Canker Pathogens Uncovers a Specific Adaption of Colonization on Woody Bark.</title>
        <authorList>
            <person name="Yin Z."/>
            <person name="Liu H."/>
            <person name="Gao X."/>
            <person name="Li Z."/>
            <person name="Song N."/>
            <person name="Ke X."/>
            <person name="Dai Q."/>
            <person name="Wu Y."/>
            <person name="Sun Y."/>
            <person name="Xu J.-R."/>
            <person name="Kang Z.K."/>
            <person name="Wang L."/>
            <person name="Huang L."/>
        </authorList>
    </citation>
    <scope>NUCLEOTIDE SEQUENCE [LARGE SCALE GENOMIC DNA]</scope>
    <source>
        <strain evidence="7">SXYL134</strain>
    </source>
</reference>
<keyword evidence="7" id="KW-1185">Reference proteome</keyword>